<dbReference type="Proteomes" id="UP000217250">
    <property type="component" value="Chromosome"/>
</dbReference>
<evidence type="ECO:0008006" key="4">
    <source>
        <dbReference type="Google" id="ProtNLM"/>
    </source>
</evidence>
<organism evidence="2 3">
    <name type="scientific">Capnocytophaga gingivalis</name>
    <dbReference type="NCBI Taxonomy" id="1017"/>
    <lineage>
        <taxon>Bacteria</taxon>
        <taxon>Pseudomonadati</taxon>
        <taxon>Bacteroidota</taxon>
        <taxon>Flavobacteriia</taxon>
        <taxon>Flavobacteriales</taxon>
        <taxon>Flavobacteriaceae</taxon>
        <taxon>Capnocytophaga</taxon>
    </lineage>
</organism>
<evidence type="ECO:0000313" key="3">
    <source>
        <dbReference type="Proteomes" id="UP000217250"/>
    </source>
</evidence>
<dbReference type="AlphaFoldDB" id="A0A250FS78"/>
<reference evidence="3" key="1">
    <citation type="submission" date="2017-06" db="EMBL/GenBank/DDBJ databases">
        <title>Capnocytophaga spp. assemblies.</title>
        <authorList>
            <person name="Gulvik C.A."/>
        </authorList>
    </citation>
    <scope>NUCLEOTIDE SEQUENCE [LARGE SCALE GENOMIC DNA]</scope>
    <source>
        <strain evidence="3">H1496</strain>
    </source>
</reference>
<evidence type="ECO:0000313" key="2">
    <source>
        <dbReference type="EMBL" id="ATA88019.1"/>
    </source>
</evidence>
<keyword evidence="1" id="KW-0812">Transmembrane</keyword>
<proteinExistence type="predicted"/>
<name>A0A250FS78_9FLAO</name>
<keyword evidence="1" id="KW-0472">Membrane</keyword>
<protein>
    <recommendedName>
        <fullName evidence="4">Transmembrane protein</fullName>
    </recommendedName>
</protein>
<keyword evidence="1" id="KW-1133">Transmembrane helix</keyword>
<dbReference type="OrthoDB" id="1123332at2"/>
<accession>A0A250FS78</accession>
<evidence type="ECO:0000256" key="1">
    <source>
        <dbReference type="SAM" id="Phobius"/>
    </source>
</evidence>
<feature type="transmembrane region" description="Helical" evidence="1">
    <location>
        <begin position="56"/>
        <end position="77"/>
    </location>
</feature>
<dbReference type="RefSeq" id="WP_095911185.1">
    <property type="nucleotide sequence ID" value="NZ_CP022386.1"/>
</dbReference>
<dbReference type="KEGG" id="cgh:CGC50_13250"/>
<gene>
    <name evidence="2" type="ORF">CGC50_13250</name>
</gene>
<feature type="transmembrane region" description="Helical" evidence="1">
    <location>
        <begin position="83"/>
        <end position="105"/>
    </location>
</feature>
<dbReference type="GeneID" id="84809505"/>
<sequence>MNIFKKITNELGVDTPLDKIIKEKPKSFDMDKLKDAMVVEVNDKVYREQKSLPREFSWIFFIIFTIGFSFILIGILLNNENVIIHIISIIIYIIICVGAGAFPLFAPYKELILNREEGTISMPRAFKKENVVISFEEGDGIVKFTAGGGAAPDVYLVFLHKNRKKGGHLSHSDIYAFWEFVVWYMDKNRPLPPGTAFDPYREADFQRRKAEGFPKPLYKSYIPTPEATRRQQLERERIGKW</sequence>
<dbReference type="EMBL" id="CP022386">
    <property type="protein sequence ID" value="ATA88019.1"/>
    <property type="molecule type" value="Genomic_DNA"/>
</dbReference>